<proteinExistence type="predicted"/>
<reference evidence="1" key="1">
    <citation type="submission" date="2016-09" db="EMBL/GenBank/DDBJ databases">
        <title>The Complete Genome of Burkholderia sprentiae wsm5005.</title>
        <authorList>
            <person name="De Meyer S."/>
            <person name="Wang P."/>
            <person name="Terpolilli J."/>
        </authorList>
    </citation>
    <scope>NUCLEOTIDE SEQUENCE [LARGE SCALE GENOMIC DNA]</scope>
    <source>
        <strain evidence="1">WSM5005</strain>
    </source>
</reference>
<organism evidence="1 2">
    <name type="scientific">Paraburkholderia sprentiae WSM5005</name>
    <dbReference type="NCBI Taxonomy" id="754502"/>
    <lineage>
        <taxon>Bacteria</taxon>
        <taxon>Pseudomonadati</taxon>
        <taxon>Pseudomonadota</taxon>
        <taxon>Betaproteobacteria</taxon>
        <taxon>Burkholderiales</taxon>
        <taxon>Burkholderiaceae</taxon>
        <taxon>Paraburkholderia</taxon>
    </lineage>
</organism>
<sequence>MADPKPSLRVGRQPILHHISQRHSHNRHNFLIHCKGLSLIDEGFNFSNSVGSSKIFELQSGTIQGCHWGLMGAEDLGGGFKAVSSYSFNSNNGKLDPGGLMFGLKEWIGIASDPIRYSYSRSTVRFCRQLSC</sequence>
<geneLocation type="plasmid" evidence="1 2">
    <name>pl2WSM5005</name>
</geneLocation>
<protein>
    <submittedName>
        <fullName evidence="1">Uncharacterized protein</fullName>
    </submittedName>
</protein>
<dbReference type="AlphaFoldDB" id="A0A8F4KIP0"/>
<gene>
    <name evidence="1" type="ORF">BJG93_36810</name>
</gene>
<dbReference type="EMBL" id="CP017565">
    <property type="protein sequence ID" value="QXE07435.1"/>
    <property type="molecule type" value="Genomic_DNA"/>
</dbReference>
<evidence type="ECO:0000313" key="1">
    <source>
        <dbReference type="EMBL" id="QXE07435.1"/>
    </source>
</evidence>
<accession>A0A8F4KIP0</accession>
<dbReference type="Gene3D" id="2.40.160.10">
    <property type="entry name" value="Porin"/>
    <property type="match status" value="1"/>
</dbReference>
<dbReference type="OrthoDB" id="8982743at2"/>
<keyword evidence="1" id="KW-0614">Plasmid</keyword>
<evidence type="ECO:0000313" key="2">
    <source>
        <dbReference type="Proteomes" id="UP000179860"/>
    </source>
</evidence>
<dbReference type="KEGG" id="pspw:BJG93_36810"/>
<dbReference type="SUPFAM" id="SSF56935">
    <property type="entry name" value="Porins"/>
    <property type="match status" value="1"/>
</dbReference>
<name>A0A8F4KIP0_9BURK</name>
<dbReference type="Proteomes" id="UP000179860">
    <property type="component" value="Plasmid pl2WSM5005"/>
</dbReference>
<keyword evidence="2" id="KW-1185">Reference proteome</keyword>
<dbReference type="RefSeq" id="WP_154671658.1">
    <property type="nucleotide sequence ID" value="NZ_CP017565.2"/>
</dbReference>
<dbReference type="InterPro" id="IPR023614">
    <property type="entry name" value="Porin_dom_sf"/>
</dbReference>